<keyword evidence="3" id="KW-1185">Reference proteome</keyword>
<dbReference type="GeneID" id="19336319"/>
<organism evidence="2 3">
    <name type="scientific">Pseudocercospora fijiensis (strain CIRAD86)</name>
    <name type="common">Black leaf streak disease fungus</name>
    <name type="synonym">Mycosphaerella fijiensis</name>
    <dbReference type="NCBI Taxonomy" id="383855"/>
    <lineage>
        <taxon>Eukaryota</taxon>
        <taxon>Fungi</taxon>
        <taxon>Dikarya</taxon>
        <taxon>Ascomycota</taxon>
        <taxon>Pezizomycotina</taxon>
        <taxon>Dothideomycetes</taxon>
        <taxon>Dothideomycetidae</taxon>
        <taxon>Mycosphaerellales</taxon>
        <taxon>Mycosphaerellaceae</taxon>
        <taxon>Pseudocercospora</taxon>
    </lineage>
</organism>
<proteinExistence type="predicted"/>
<dbReference type="VEuPathDB" id="FungiDB:MYCFIDRAFT_204809"/>
<accession>M3AQN6</accession>
<gene>
    <name evidence="2" type="ORF">MYCFIDRAFT_204809</name>
</gene>
<dbReference type="Proteomes" id="UP000016932">
    <property type="component" value="Unassembled WGS sequence"/>
</dbReference>
<evidence type="ECO:0000313" key="2">
    <source>
        <dbReference type="EMBL" id="EME79403.1"/>
    </source>
</evidence>
<dbReference type="AlphaFoldDB" id="M3AQN6"/>
<evidence type="ECO:0000313" key="3">
    <source>
        <dbReference type="Proteomes" id="UP000016932"/>
    </source>
</evidence>
<dbReference type="RefSeq" id="XP_007930124.1">
    <property type="nucleotide sequence ID" value="XM_007931933.1"/>
</dbReference>
<dbReference type="HOGENOM" id="CLU_3069732_0_0_1"/>
<sequence length="53" mass="5928">MNSTSPRPPAKTMMHDVQSPQRYPTATFSRVADNQLEGKGREGVIDRLACQPR</sequence>
<evidence type="ECO:0000256" key="1">
    <source>
        <dbReference type="SAM" id="MobiDB-lite"/>
    </source>
</evidence>
<protein>
    <submittedName>
        <fullName evidence="2">Uncharacterized protein</fullName>
    </submittedName>
</protein>
<name>M3AQN6_PSEFD</name>
<feature type="region of interest" description="Disordered" evidence="1">
    <location>
        <begin position="1"/>
        <end position="22"/>
    </location>
</feature>
<dbReference type="KEGG" id="pfj:MYCFIDRAFT_204809"/>
<dbReference type="EMBL" id="KB446562">
    <property type="protein sequence ID" value="EME79403.1"/>
    <property type="molecule type" value="Genomic_DNA"/>
</dbReference>
<reference evidence="2 3" key="1">
    <citation type="journal article" date="2012" name="PLoS Pathog.">
        <title>Diverse lifestyles and strategies of plant pathogenesis encoded in the genomes of eighteen Dothideomycetes fungi.</title>
        <authorList>
            <person name="Ohm R.A."/>
            <person name="Feau N."/>
            <person name="Henrissat B."/>
            <person name="Schoch C.L."/>
            <person name="Horwitz B.A."/>
            <person name="Barry K.W."/>
            <person name="Condon B.J."/>
            <person name="Copeland A.C."/>
            <person name="Dhillon B."/>
            <person name="Glaser F."/>
            <person name="Hesse C.N."/>
            <person name="Kosti I."/>
            <person name="LaButti K."/>
            <person name="Lindquist E.A."/>
            <person name="Lucas S."/>
            <person name="Salamov A.A."/>
            <person name="Bradshaw R.E."/>
            <person name="Ciuffetti L."/>
            <person name="Hamelin R.C."/>
            <person name="Kema G.H.J."/>
            <person name="Lawrence C."/>
            <person name="Scott J.A."/>
            <person name="Spatafora J.W."/>
            <person name="Turgeon B.G."/>
            <person name="de Wit P.J.G.M."/>
            <person name="Zhong S."/>
            <person name="Goodwin S.B."/>
            <person name="Grigoriev I.V."/>
        </authorList>
    </citation>
    <scope>NUCLEOTIDE SEQUENCE [LARGE SCALE GENOMIC DNA]</scope>
    <source>
        <strain evidence="2 3">CIRAD86</strain>
    </source>
</reference>